<dbReference type="PANTHER" id="PTHR46186:SF13">
    <property type="entry name" value="SI:BUSM1-57F23.1"/>
    <property type="match status" value="1"/>
</dbReference>
<accession>A0A3B3V1Q8</accession>
<feature type="domain" description="Cystatin" evidence="2">
    <location>
        <begin position="54"/>
        <end position="160"/>
    </location>
</feature>
<organism evidence="3 4">
    <name type="scientific">Poecilia latipinna</name>
    <name type="common">sailfin molly</name>
    <dbReference type="NCBI Taxonomy" id="48699"/>
    <lineage>
        <taxon>Eukaryota</taxon>
        <taxon>Metazoa</taxon>
        <taxon>Chordata</taxon>
        <taxon>Craniata</taxon>
        <taxon>Vertebrata</taxon>
        <taxon>Euteleostomi</taxon>
        <taxon>Actinopterygii</taxon>
        <taxon>Neopterygii</taxon>
        <taxon>Teleostei</taxon>
        <taxon>Neoteleostei</taxon>
        <taxon>Acanthomorphata</taxon>
        <taxon>Ovalentaria</taxon>
        <taxon>Atherinomorphae</taxon>
        <taxon>Cyprinodontiformes</taxon>
        <taxon>Poeciliidae</taxon>
        <taxon>Poeciliinae</taxon>
        <taxon>Poecilia</taxon>
    </lineage>
</organism>
<evidence type="ECO:0000313" key="4">
    <source>
        <dbReference type="Proteomes" id="UP000261500"/>
    </source>
</evidence>
<keyword evidence="4" id="KW-1185">Reference proteome</keyword>
<evidence type="ECO:0000256" key="1">
    <source>
        <dbReference type="ARBA" id="ARBA00009403"/>
    </source>
</evidence>
<evidence type="ECO:0000259" key="2">
    <source>
        <dbReference type="SMART" id="SM00043"/>
    </source>
</evidence>
<dbReference type="Pfam" id="PF00031">
    <property type="entry name" value="Cystatin"/>
    <property type="match status" value="1"/>
</dbReference>
<evidence type="ECO:0000313" key="3">
    <source>
        <dbReference type="Ensembl" id="ENSPLAP00000018872.1"/>
    </source>
</evidence>
<dbReference type="Proteomes" id="UP000261500">
    <property type="component" value="Unplaced"/>
</dbReference>
<dbReference type="AlphaFoldDB" id="A0A3B3V1Q8"/>
<dbReference type="GO" id="GO:0031982">
    <property type="term" value="C:vesicle"/>
    <property type="evidence" value="ECO:0007669"/>
    <property type="project" value="TreeGrafter"/>
</dbReference>
<dbReference type="Ensembl" id="ENSPLAT00000028462.1">
    <property type="protein sequence ID" value="ENSPLAP00000018872.1"/>
    <property type="gene ID" value="ENSPLAG00000023623.1"/>
</dbReference>
<reference evidence="3" key="2">
    <citation type="submission" date="2025-09" db="UniProtKB">
        <authorList>
            <consortium name="Ensembl"/>
        </authorList>
    </citation>
    <scope>IDENTIFICATION</scope>
</reference>
<dbReference type="GeneTree" id="ENSGT00390000009872"/>
<comment type="similarity">
    <text evidence="1">Belongs to the cystatin family.</text>
</comment>
<dbReference type="InterPro" id="IPR046350">
    <property type="entry name" value="Cystatin_sf"/>
</dbReference>
<dbReference type="GO" id="GO:0005737">
    <property type="term" value="C:cytoplasm"/>
    <property type="evidence" value="ECO:0007669"/>
    <property type="project" value="TreeGrafter"/>
</dbReference>
<dbReference type="Gene3D" id="3.10.450.10">
    <property type="match status" value="1"/>
</dbReference>
<name>A0A3B3V1Q8_9TELE</name>
<dbReference type="GO" id="GO:0005615">
    <property type="term" value="C:extracellular space"/>
    <property type="evidence" value="ECO:0007669"/>
    <property type="project" value="TreeGrafter"/>
</dbReference>
<protein>
    <recommendedName>
        <fullName evidence="2">Cystatin domain-containing protein</fullName>
    </recommendedName>
</protein>
<dbReference type="CDD" id="cd00042">
    <property type="entry name" value="CY"/>
    <property type="match status" value="1"/>
</dbReference>
<dbReference type="GO" id="GO:0004869">
    <property type="term" value="F:cysteine-type endopeptidase inhibitor activity"/>
    <property type="evidence" value="ECO:0007669"/>
    <property type="project" value="InterPro"/>
</dbReference>
<dbReference type="SMART" id="SM00043">
    <property type="entry name" value="CY"/>
    <property type="match status" value="1"/>
</dbReference>
<dbReference type="STRING" id="48699.ENSPLAP00000018872"/>
<proteinExistence type="inferred from homology"/>
<reference evidence="3" key="1">
    <citation type="submission" date="2025-08" db="UniProtKB">
        <authorList>
            <consortium name="Ensembl"/>
        </authorList>
    </citation>
    <scope>IDENTIFICATION</scope>
</reference>
<dbReference type="SUPFAM" id="SSF54403">
    <property type="entry name" value="Cystatin/monellin"/>
    <property type="match status" value="1"/>
</dbReference>
<dbReference type="InterPro" id="IPR000010">
    <property type="entry name" value="Cystatin_dom"/>
</dbReference>
<sequence length="166" mass="19101">MRHRNGQSVPICLTLRSLVPLLYLSRQFLSLFCNLCLHFYLYAVCYSGHTFVLHLIAGWSERSPESKDVQRAAQYGVEMYNKDSQDKELFKLVSVHSAKSQVTSMIEFKIIAILGKTKCLKTQNIGIKSCDLDKEQVKCQFFVTLNPRNNKRELNKKTCHIIVQKG</sequence>
<dbReference type="PANTHER" id="PTHR46186">
    <property type="entry name" value="CYSTATIN"/>
    <property type="match status" value="1"/>
</dbReference>